<evidence type="ECO:0000256" key="4">
    <source>
        <dbReference type="ARBA" id="ARBA00013208"/>
    </source>
</evidence>
<dbReference type="InterPro" id="IPR000223">
    <property type="entry name" value="Pept_S26A_signal_pept_1"/>
</dbReference>
<feature type="domain" description="Peptidase S26" evidence="8">
    <location>
        <begin position="2"/>
        <end position="153"/>
    </location>
</feature>
<dbReference type="GO" id="GO:0006465">
    <property type="term" value="P:signal peptide processing"/>
    <property type="evidence" value="ECO:0007669"/>
    <property type="project" value="InterPro"/>
</dbReference>
<protein>
    <recommendedName>
        <fullName evidence="4 7">Signal peptidase I</fullName>
        <ecNumber evidence="4 7">3.4.21.89</ecNumber>
    </recommendedName>
</protein>
<dbReference type="PRINTS" id="PR00727">
    <property type="entry name" value="LEADERPTASE"/>
</dbReference>
<evidence type="ECO:0000256" key="7">
    <source>
        <dbReference type="RuleBase" id="RU362042"/>
    </source>
</evidence>
<dbReference type="EMBL" id="SDKC01000001">
    <property type="protein sequence ID" value="RXS76687.1"/>
    <property type="molecule type" value="Genomic_DNA"/>
</dbReference>
<proteinExistence type="inferred from homology"/>
<evidence type="ECO:0000256" key="1">
    <source>
        <dbReference type="ARBA" id="ARBA00000677"/>
    </source>
</evidence>
<comment type="catalytic activity">
    <reaction evidence="1 7">
        <text>Cleavage of hydrophobic, N-terminal signal or leader sequences from secreted and periplasmic proteins.</text>
        <dbReference type="EC" id="3.4.21.89"/>
    </reaction>
</comment>
<reference evidence="9 10" key="1">
    <citation type="submission" date="2019-01" db="EMBL/GenBank/DDBJ databases">
        <title>Blautia sp. nov. KGMB01111 isolated human feces.</title>
        <authorList>
            <person name="Park J.-E."/>
            <person name="Kim J.-S."/>
            <person name="Park S.-H."/>
        </authorList>
    </citation>
    <scope>NUCLEOTIDE SEQUENCE [LARGE SCALE GENOMIC DNA]</scope>
    <source>
        <strain evidence="9 10">KGMB01111</strain>
    </source>
</reference>
<keyword evidence="10" id="KW-1185">Reference proteome</keyword>
<dbReference type="Pfam" id="PF10502">
    <property type="entry name" value="Peptidase_S26"/>
    <property type="match status" value="1"/>
</dbReference>
<accession>A0A4Q1RLF3</accession>
<dbReference type="EC" id="3.4.21.89" evidence="4 7"/>
<dbReference type="InterPro" id="IPR019758">
    <property type="entry name" value="Pept_S26A_signal_pept_1_CS"/>
</dbReference>
<comment type="similarity">
    <text evidence="3 7">Belongs to the peptidase S26 family.</text>
</comment>
<sequence length="164" mass="19049">MIVFVLITVWVMKNYVLINAVIPSASMEDTIMTGDRIFGSRLSYEFGEPQRGDIAIFKFPDDESQLYIKRVIGLPGDKVQIIDGKVYINDSETPLDEPYLPETPEGDYGPYYVPEDSYFMLGDNRNWSKDSRFWQNTYVKKEKVLAKAIFRYYPFNKIGVIEKD</sequence>
<dbReference type="InterPro" id="IPR019533">
    <property type="entry name" value="Peptidase_S26"/>
</dbReference>
<feature type="active site" evidence="6">
    <location>
        <position position="26"/>
    </location>
</feature>
<dbReference type="Proteomes" id="UP000290106">
    <property type="component" value="Unassembled WGS sequence"/>
</dbReference>
<dbReference type="GO" id="GO:0004252">
    <property type="term" value="F:serine-type endopeptidase activity"/>
    <property type="evidence" value="ECO:0007669"/>
    <property type="project" value="InterPro"/>
</dbReference>
<keyword evidence="7" id="KW-0645">Protease</keyword>
<dbReference type="InterPro" id="IPR036286">
    <property type="entry name" value="LexA/Signal_pep-like_sf"/>
</dbReference>
<comment type="caution">
    <text evidence="9">The sequence shown here is derived from an EMBL/GenBank/DDBJ whole genome shotgun (WGS) entry which is preliminary data.</text>
</comment>
<evidence type="ECO:0000313" key="10">
    <source>
        <dbReference type="Proteomes" id="UP000290106"/>
    </source>
</evidence>
<dbReference type="PANTHER" id="PTHR43390:SF1">
    <property type="entry name" value="CHLOROPLAST PROCESSING PEPTIDASE"/>
    <property type="match status" value="1"/>
</dbReference>
<evidence type="ECO:0000256" key="5">
    <source>
        <dbReference type="ARBA" id="ARBA00022801"/>
    </source>
</evidence>
<evidence type="ECO:0000256" key="3">
    <source>
        <dbReference type="ARBA" id="ARBA00009370"/>
    </source>
</evidence>
<dbReference type="PROSITE" id="PS00761">
    <property type="entry name" value="SPASE_I_3"/>
    <property type="match status" value="1"/>
</dbReference>
<dbReference type="GO" id="GO:0005886">
    <property type="term" value="C:plasma membrane"/>
    <property type="evidence" value="ECO:0007669"/>
    <property type="project" value="UniProtKB-SubCell"/>
</dbReference>
<dbReference type="OrthoDB" id="9802919at2"/>
<evidence type="ECO:0000256" key="6">
    <source>
        <dbReference type="PIRSR" id="PIRSR600223-1"/>
    </source>
</evidence>
<dbReference type="InterPro" id="IPR019757">
    <property type="entry name" value="Pept_S26A_signal_pept_1_Lys-AS"/>
</dbReference>
<dbReference type="PANTHER" id="PTHR43390">
    <property type="entry name" value="SIGNAL PEPTIDASE I"/>
    <property type="match status" value="1"/>
</dbReference>
<keyword evidence="5 7" id="KW-0378">Hydrolase</keyword>
<feature type="active site" evidence="6">
    <location>
        <position position="69"/>
    </location>
</feature>
<evidence type="ECO:0000256" key="2">
    <source>
        <dbReference type="ARBA" id="ARBA00004401"/>
    </source>
</evidence>
<evidence type="ECO:0000313" key="9">
    <source>
        <dbReference type="EMBL" id="RXS76687.1"/>
    </source>
</evidence>
<dbReference type="GO" id="GO:0009003">
    <property type="term" value="F:signal peptidase activity"/>
    <property type="evidence" value="ECO:0007669"/>
    <property type="project" value="UniProtKB-EC"/>
</dbReference>
<dbReference type="SUPFAM" id="SSF51306">
    <property type="entry name" value="LexA/Signal peptidase"/>
    <property type="match status" value="1"/>
</dbReference>
<comment type="subcellular location">
    <subcellularLocation>
        <location evidence="2">Cell membrane</location>
        <topology evidence="2">Single-pass type II membrane protein</topology>
    </subcellularLocation>
    <subcellularLocation>
        <location evidence="7">Membrane</location>
        <topology evidence="7">Single-pass type II membrane protein</topology>
    </subcellularLocation>
</comment>
<dbReference type="Gene3D" id="2.10.109.10">
    <property type="entry name" value="Umud Fragment, subunit A"/>
    <property type="match status" value="1"/>
</dbReference>
<name>A0A4Q1RLF3_9FIRM</name>
<dbReference type="CDD" id="cd06530">
    <property type="entry name" value="S26_SPase_I"/>
    <property type="match status" value="1"/>
</dbReference>
<organism evidence="9 10">
    <name type="scientific">Blautia faecicola</name>
    <dbReference type="NCBI Taxonomy" id="2509240"/>
    <lineage>
        <taxon>Bacteria</taxon>
        <taxon>Bacillati</taxon>
        <taxon>Bacillota</taxon>
        <taxon>Clostridia</taxon>
        <taxon>Lachnospirales</taxon>
        <taxon>Lachnospiraceae</taxon>
        <taxon>Blautia</taxon>
    </lineage>
</organism>
<dbReference type="PROSITE" id="PS00760">
    <property type="entry name" value="SPASE_I_2"/>
    <property type="match status" value="1"/>
</dbReference>
<dbReference type="NCBIfam" id="TIGR02227">
    <property type="entry name" value="sigpep_I_bact"/>
    <property type="match status" value="1"/>
</dbReference>
<dbReference type="AlphaFoldDB" id="A0A4Q1RLF3"/>
<evidence type="ECO:0000259" key="8">
    <source>
        <dbReference type="Pfam" id="PF10502"/>
    </source>
</evidence>
<gene>
    <name evidence="9" type="primary">lepB</name>
    <name evidence="9" type="ORF">ETP43_06795</name>
</gene>